<comment type="caution">
    <text evidence="4">The sequence shown here is derived from an EMBL/GenBank/DDBJ whole genome shotgun (WGS) entry which is preliminary data.</text>
</comment>
<reference evidence="4 5" key="1">
    <citation type="submission" date="2016-08" db="EMBL/GenBank/DDBJ databases">
        <title>Draft genome sequence of Candidatus Piscirickettsia litoralis, from seawater.</title>
        <authorList>
            <person name="Wan X."/>
            <person name="Lee A.J."/>
            <person name="Hou S."/>
            <person name="Donachie S.P."/>
        </authorList>
    </citation>
    <scope>NUCLEOTIDE SEQUENCE [LARGE SCALE GENOMIC DNA]</scope>
    <source>
        <strain evidence="4 5">Y2</strain>
    </source>
</reference>
<dbReference type="PANTHER" id="PTHR35861:SF1">
    <property type="entry name" value="PHAGE TAIL SHEATH PROTEIN"/>
    <property type="match status" value="1"/>
</dbReference>
<proteinExistence type="inferred from homology"/>
<accession>A0ABX3A4X0</accession>
<keyword evidence="5" id="KW-1185">Reference proteome</keyword>
<dbReference type="Pfam" id="PF04984">
    <property type="entry name" value="Phage_sheath_1"/>
    <property type="match status" value="1"/>
</dbReference>
<feature type="domain" description="Tail sheath protein subtilisin-like" evidence="2">
    <location>
        <begin position="118"/>
        <end position="285"/>
    </location>
</feature>
<protein>
    <recommendedName>
        <fullName evidence="6">Tail sheath protein subtilisin-like domain-containing protein</fullName>
    </recommendedName>
</protein>
<evidence type="ECO:0000259" key="2">
    <source>
        <dbReference type="Pfam" id="PF04984"/>
    </source>
</evidence>
<comment type="similarity">
    <text evidence="1">Belongs to the myoviridae tail sheath protein family.</text>
</comment>
<evidence type="ECO:0008006" key="6">
    <source>
        <dbReference type="Google" id="ProtNLM"/>
    </source>
</evidence>
<dbReference type="PANTHER" id="PTHR35861">
    <property type="match status" value="1"/>
</dbReference>
<dbReference type="Gene3D" id="3.40.50.11780">
    <property type="match status" value="1"/>
</dbReference>
<sequence length="400" mass="42167">MADFVHGVVSSISDNSTRSISAVATSVIGIVGTAGWADPAKFPVNTPVLVNDVTQLAGLISNKPTKETDPPITQGSLPDALNLMFDQANLTCVVIRVDEGADDKTTQTNIIGGVNGSGHRTGMQVLIDAQSVLGLTPKILCVPSFSKIVDVASALCTLTDEMDAFCYLDGPGSSASDAIKILTAESSPLTGYNNAMLCDPWIKAAGVADMIPPSALWAAIRAKTDNEKGVWRSSSNQKVNSVIGTSYPVEYANNPSSTSNLLNGAGVACIVNYGGGFRTWGNYTCAFKTDSQFAFEPARRVASMISDTLDETLMWAVDLPTNASYFNNVTASINGFMRDLSLQSDSAVNGTCTANKDLNTETALDQGQSYFDIDFSVASPAQTINCKLTKQLQSTSSSNS</sequence>
<name>A0ABX3A4X0_9GAMM</name>
<dbReference type="InterPro" id="IPR052042">
    <property type="entry name" value="Tail_sheath_structural"/>
</dbReference>
<dbReference type="InterPro" id="IPR020287">
    <property type="entry name" value="Tail_sheath_C"/>
</dbReference>
<dbReference type="EMBL" id="MDTU01000006">
    <property type="protein sequence ID" value="ODN41159.1"/>
    <property type="molecule type" value="Genomic_DNA"/>
</dbReference>
<dbReference type="Pfam" id="PF17482">
    <property type="entry name" value="Phage_sheath_1C"/>
    <property type="match status" value="1"/>
</dbReference>
<feature type="domain" description="Tail sheath protein C-terminal" evidence="3">
    <location>
        <begin position="289"/>
        <end position="384"/>
    </location>
</feature>
<dbReference type="Proteomes" id="UP000094329">
    <property type="component" value="Unassembled WGS sequence"/>
</dbReference>
<evidence type="ECO:0000256" key="1">
    <source>
        <dbReference type="ARBA" id="ARBA00008005"/>
    </source>
</evidence>
<dbReference type="RefSeq" id="WP_069314432.1">
    <property type="nucleotide sequence ID" value="NZ_MDTU01000006.1"/>
</dbReference>
<gene>
    <name evidence="4" type="ORF">BGC07_17960</name>
</gene>
<organism evidence="4 5">
    <name type="scientific">Piscirickettsia litoralis</name>
    <dbReference type="NCBI Taxonomy" id="1891921"/>
    <lineage>
        <taxon>Bacteria</taxon>
        <taxon>Pseudomonadati</taxon>
        <taxon>Pseudomonadota</taxon>
        <taxon>Gammaproteobacteria</taxon>
        <taxon>Thiotrichales</taxon>
        <taxon>Piscirickettsiaceae</taxon>
        <taxon>Piscirickettsia</taxon>
    </lineage>
</organism>
<evidence type="ECO:0000313" key="5">
    <source>
        <dbReference type="Proteomes" id="UP000094329"/>
    </source>
</evidence>
<evidence type="ECO:0000259" key="3">
    <source>
        <dbReference type="Pfam" id="PF17482"/>
    </source>
</evidence>
<dbReference type="InterPro" id="IPR035089">
    <property type="entry name" value="Phage_sheath_subtilisin"/>
</dbReference>
<evidence type="ECO:0000313" key="4">
    <source>
        <dbReference type="EMBL" id="ODN41159.1"/>
    </source>
</evidence>